<dbReference type="SUPFAM" id="SSF52540">
    <property type="entry name" value="P-loop containing nucleoside triphosphate hydrolases"/>
    <property type="match status" value="1"/>
</dbReference>
<dbReference type="GO" id="GO:0006310">
    <property type="term" value="P:DNA recombination"/>
    <property type="evidence" value="ECO:0007669"/>
    <property type="project" value="UniProtKB-KW"/>
</dbReference>
<dbReference type="PROSITE" id="PS50162">
    <property type="entry name" value="RECA_2"/>
    <property type="match status" value="1"/>
</dbReference>
<feature type="non-terminal residue" evidence="10">
    <location>
        <position position="113"/>
    </location>
</feature>
<dbReference type="Proteomes" id="UP000315283">
    <property type="component" value="Unassembled WGS sequence"/>
</dbReference>
<feature type="domain" description="RecA family profile 1" evidence="9">
    <location>
        <begin position="38"/>
        <end position="113"/>
    </location>
</feature>
<evidence type="ECO:0000313" key="10">
    <source>
        <dbReference type="EMBL" id="RZO28715.1"/>
    </source>
</evidence>
<dbReference type="InterPro" id="IPR049428">
    <property type="entry name" value="RecA-like_N"/>
</dbReference>
<keyword evidence="7" id="KW-0233">DNA recombination</keyword>
<comment type="caution">
    <text evidence="10">The sequence shown here is derived from an EMBL/GenBank/DDBJ whole genome shotgun (WGS) entry which is preliminary data.</text>
</comment>
<accession>A0A520N5L3</accession>
<keyword evidence="5" id="KW-0067">ATP-binding</keyword>
<dbReference type="GO" id="GO:0140664">
    <property type="term" value="F:ATP-dependent DNA damage sensor activity"/>
    <property type="evidence" value="ECO:0007669"/>
    <property type="project" value="InterPro"/>
</dbReference>
<dbReference type="GO" id="GO:0005829">
    <property type="term" value="C:cytosol"/>
    <property type="evidence" value="ECO:0007669"/>
    <property type="project" value="TreeGrafter"/>
</dbReference>
<evidence type="ECO:0000256" key="5">
    <source>
        <dbReference type="ARBA" id="ARBA00022840"/>
    </source>
</evidence>
<keyword evidence="3" id="KW-0547">Nucleotide-binding</keyword>
<gene>
    <name evidence="10" type="ORF">EVA97_01935</name>
</gene>
<reference evidence="10 11" key="1">
    <citation type="submission" date="2019-02" db="EMBL/GenBank/DDBJ databases">
        <title>Prokaryotic population dynamics and viral predation in marine succession experiment using metagenomics: the confinement effect.</title>
        <authorList>
            <person name="Haro-Moreno J.M."/>
            <person name="Rodriguez-Valera F."/>
            <person name="Lopez-Perez M."/>
        </authorList>
    </citation>
    <scope>NUCLEOTIDE SEQUENCE [LARGE SCALE GENOMIC DNA]</scope>
    <source>
        <strain evidence="10">MED-G164</strain>
    </source>
</reference>
<dbReference type="GO" id="GO:0005524">
    <property type="term" value="F:ATP binding"/>
    <property type="evidence" value="ECO:0007669"/>
    <property type="project" value="UniProtKB-KW"/>
</dbReference>
<dbReference type="InterPro" id="IPR013765">
    <property type="entry name" value="DNA_recomb/repair_RecA"/>
</dbReference>
<evidence type="ECO:0000256" key="4">
    <source>
        <dbReference type="ARBA" id="ARBA00022763"/>
    </source>
</evidence>
<dbReference type="GO" id="GO:0006281">
    <property type="term" value="P:DNA repair"/>
    <property type="evidence" value="ECO:0007669"/>
    <property type="project" value="UniProtKB-KW"/>
</dbReference>
<dbReference type="EMBL" id="SHBJ01000009">
    <property type="protein sequence ID" value="RZO28715.1"/>
    <property type="molecule type" value="Genomic_DNA"/>
</dbReference>
<evidence type="ECO:0000256" key="6">
    <source>
        <dbReference type="ARBA" id="ARBA00023125"/>
    </source>
</evidence>
<proteinExistence type="inferred from homology"/>
<dbReference type="InterPro" id="IPR027417">
    <property type="entry name" value="P-loop_NTPase"/>
</dbReference>
<keyword evidence="4" id="KW-0227">DNA damage</keyword>
<keyword evidence="6" id="KW-0238">DNA-binding</keyword>
<organism evidence="10 11">
    <name type="scientific">SAR86 cluster bacterium</name>
    <dbReference type="NCBI Taxonomy" id="2030880"/>
    <lineage>
        <taxon>Bacteria</taxon>
        <taxon>Pseudomonadati</taxon>
        <taxon>Pseudomonadota</taxon>
        <taxon>Gammaproteobacteria</taxon>
        <taxon>SAR86 cluster</taxon>
    </lineage>
</organism>
<dbReference type="Gene3D" id="3.40.50.300">
    <property type="entry name" value="P-loop containing nucleotide triphosphate hydrolases"/>
    <property type="match status" value="1"/>
</dbReference>
<dbReference type="PANTHER" id="PTHR45900:SF1">
    <property type="entry name" value="MITOCHONDRIAL DNA REPAIR PROTEIN RECA HOMOLOG-RELATED"/>
    <property type="match status" value="1"/>
</dbReference>
<evidence type="ECO:0000256" key="3">
    <source>
        <dbReference type="ARBA" id="ARBA00022741"/>
    </source>
</evidence>
<evidence type="ECO:0000256" key="2">
    <source>
        <dbReference type="ARBA" id="ARBA00015553"/>
    </source>
</evidence>
<dbReference type="AlphaFoldDB" id="A0A520N5L3"/>
<dbReference type="Pfam" id="PF00154">
    <property type="entry name" value="RecA_N"/>
    <property type="match status" value="1"/>
</dbReference>
<evidence type="ECO:0000259" key="9">
    <source>
        <dbReference type="PROSITE" id="PS50162"/>
    </source>
</evidence>
<dbReference type="PANTHER" id="PTHR45900">
    <property type="entry name" value="RECA"/>
    <property type="match status" value="1"/>
</dbReference>
<name>A0A520N5L3_9GAMM</name>
<dbReference type="GO" id="GO:0003697">
    <property type="term" value="F:single-stranded DNA binding"/>
    <property type="evidence" value="ECO:0007669"/>
    <property type="project" value="InterPro"/>
</dbReference>
<protein>
    <recommendedName>
        <fullName evidence="2">Protein RecA</fullName>
    </recommendedName>
</protein>
<evidence type="ECO:0000256" key="8">
    <source>
        <dbReference type="ARBA" id="ARBA00023204"/>
    </source>
</evidence>
<sequence length="113" mass="11936">MPKSKDTSSKSLKDTLADIDNHFGKGTVMRMGDRENLDIPSISTGSLGLDIALGIGGIPKGRVTEIYGPESSGKTTLTLQIIAQCQKEGGTCAFIDAEHALDPQYAEKLGVNV</sequence>
<comment type="similarity">
    <text evidence="1">Belongs to the RecA family.</text>
</comment>
<evidence type="ECO:0000313" key="11">
    <source>
        <dbReference type="Proteomes" id="UP000315283"/>
    </source>
</evidence>
<keyword evidence="8" id="KW-0234">DNA repair</keyword>
<evidence type="ECO:0000256" key="7">
    <source>
        <dbReference type="ARBA" id="ARBA00023172"/>
    </source>
</evidence>
<evidence type="ECO:0000256" key="1">
    <source>
        <dbReference type="ARBA" id="ARBA00009391"/>
    </source>
</evidence>
<dbReference type="InterPro" id="IPR020588">
    <property type="entry name" value="RecA_ATP-bd"/>
</dbReference>